<dbReference type="RefSeq" id="XP_009223005.1">
    <property type="nucleotide sequence ID" value="XM_009224741.1"/>
</dbReference>
<name>J3P072_GAET3</name>
<dbReference type="OrthoDB" id="5428055at2759"/>
<dbReference type="EnsemblFungi" id="EJT77005">
    <property type="protein sequence ID" value="EJT77005"/>
    <property type="gene ID" value="GGTG_06919"/>
</dbReference>
<protein>
    <submittedName>
        <fullName evidence="1 2">Uncharacterized protein</fullName>
    </submittedName>
</protein>
<evidence type="ECO:0000313" key="1">
    <source>
        <dbReference type="EMBL" id="EJT77005.1"/>
    </source>
</evidence>
<dbReference type="HOGENOM" id="CLU_1749761_0_0_1"/>
<dbReference type="EMBL" id="GL385397">
    <property type="protein sequence ID" value="EJT77005.1"/>
    <property type="molecule type" value="Genomic_DNA"/>
</dbReference>
<reference evidence="2" key="4">
    <citation type="journal article" date="2015" name="G3 (Bethesda)">
        <title>Genome sequences of three phytopathogenic species of the Magnaporthaceae family of fungi.</title>
        <authorList>
            <person name="Okagaki L.H."/>
            <person name="Nunes C.C."/>
            <person name="Sailsbery J."/>
            <person name="Clay B."/>
            <person name="Brown D."/>
            <person name="John T."/>
            <person name="Oh Y."/>
            <person name="Young N."/>
            <person name="Fitzgerald M."/>
            <person name="Haas B.J."/>
            <person name="Zeng Q."/>
            <person name="Young S."/>
            <person name="Adiconis X."/>
            <person name="Fan L."/>
            <person name="Levin J.Z."/>
            <person name="Mitchell T.K."/>
            <person name="Okubara P.A."/>
            <person name="Farman M.L."/>
            <person name="Kohn L.M."/>
            <person name="Birren B."/>
            <person name="Ma L.-J."/>
            <person name="Dean R.A."/>
        </authorList>
    </citation>
    <scope>NUCLEOTIDE SEQUENCE</scope>
    <source>
        <strain evidence="2">R3-111a-1</strain>
    </source>
</reference>
<reference evidence="3" key="1">
    <citation type="submission" date="2010-07" db="EMBL/GenBank/DDBJ databases">
        <title>The genome sequence of Gaeumannomyces graminis var. tritici strain R3-111a-1.</title>
        <authorList>
            <consortium name="The Broad Institute Genome Sequencing Platform"/>
            <person name="Ma L.-J."/>
            <person name="Dead R."/>
            <person name="Young S."/>
            <person name="Zeng Q."/>
            <person name="Koehrsen M."/>
            <person name="Alvarado L."/>
            <person name="Berlin A."/>
            <person name="Chapman S.B."/>
            <person name="Chen Z."/>
            <person name="Freedman E."/>
            <person name="Gellesch M."/>
            <person name="Goldberg J."/>
            <person name="Griggs A."/>
            <person name="Gujja S."/>
            <person name="Heilman E.R."/>
            <person name="Heiman D."/>
            <person name="Hepburn T."/>
            <person name="Howarth C."/>
            <person name="Jen D."/>
            <person name="Larson L."/>
            <person name="Mehta T."/>
            <person name="Neiman D."/>
            <person name="Pearson M."/>
            <person name="Roberts A."/>
            <person name="Saif S."/>
            <person name="Shea T."/>
            <person name="Shenoy N."/>
            <person name="Sisk P."/>
            <person name="Stolte C."/>
            <person name="Sykes S."/>
            <person name="Walk T."/>
            <person name="White J."/>
            <person name="Yandava C."/>
            <person name="Haas B."/>
            <person name="Nusbaum C."/>
            <person name="Birren B."/>
        </authorList>
    </citation>
    <scope>NUCLEOTIDE SEQUENCE [LARGE SCALE GENOMIC DNA]</scope>
    <source>
        <strain evidence="3">R3-111a-1</strain>
    </source>
</reference>
<gene>
    <name evidence="2" type="primary">20347377</name>
    <name evidence="1" type="ORF">GGTG_06919</name>
</gene>
<accession>J3P072</accession>
<evidence type="ECO:0000313" key="3">
    <source>
        <dbReference type="Proteomes" id="UP000006039"/>
    </source>
</evidence>
<reference evidence="1" key="3">
    <citation type="submission" date="2010-09" db="EMBL/GenBank/DDBJ databases">
        <title>Annotation of Gaeumannomyces graminis var. tritici R3-111a-1.</title>
        <authorList>
            <consortium name="The Broad Institute Genome Sequencing Platform"/>
            <person name="Ma L.-J."/>
            <person name="Dead R."/>
            <person name="Young S.K."/>
            <person name="Zeng Q."/>
            <person name="Gargeya S."/>
            <person name="Fitzgerald M."/>
            <person name="Haas B."/>
            <person name="Abouelleil A."/>
            <person name="Alvarado L."/>
            <person name="Arachchi H.M."/>
            <person name="Berlin A."/>
            <person name="Brown A."/>
            <person name="Chapman S.B."/>
            <person name="Chen Z."/>
            <person name="Dunbar C."/>
            <person name="Freedman E."/>
            <person name="Gearin G."/>
            <person name="Gellesch M."/>
            <person name="Goldberg J."/>
            <person name="Griggs A."/>
            <person name="Gujja S."/>
            <person name="Heiman D."/>
            <person name="Howarth C."/>
            <person name="Larson L."/>
            <person name="Lui A."/>
            <person name="MacDonald P.J.P."/>
            <person name="Mehta T."/>
            <person name="Montmayeur A."/>
            <person name="Murphy C."/>
            <person name="Neiman D."/>
            <person name="Pearson M."/>
            <person name="Priest M."/>
            <person name="Roberts A."/>
            <person name="Saif S."/>
            <person name="Shea T."/>
            <person name="Shenoy N."/>
            <person name="Sisk P."/>
            <person name="Stolte C."/>
            <person name="Sykes S."/>
            <person name="Yandava C."/>
            <person name="Wortman J."/>
            <person name="Nusbaum C."/>
            <person name="Birren B."/>
        </authorList>
    </citation>
    <scope>NUCLEOTIDE SEQUENCE</scope>
    <source>
        <strain evidence="1">R3-111a-1</strain>
    </source>
</reference>
<dbReference type="AlphaFoldDB" id="J3P072"/>
<dbReference type="GeneID" id="20347377"/>
<sequence length="149" mass="17680">MSNYGNANKHSLVFKQTPERFKENKRLGHTIRLVRLLDLSGPGKKRRRLDDARYETNIPGQVQEPPHKWLLSYVGRDTSQEFISDLAGDGFGFVLKIPREMKTTWKLFWTRWRPFSRRWQVHADPVADQLFSNIREFTYRRTEVEAAMN</sequence>
<dbReference type="VEuPathDB" id="FungiDB:GGTG_06919"/>
<proteinExistence type="predicted"/>
<reference evidence="2" key="5">
    <citation type="submission" date="2018-04" db="UniProtKB">
        <authorList>
            <consortium name="EnsemblFungi"/>
        </authorList>
    </citation>
    <scope>IDENTIFICATION</scope>
    <source>
        <strain evidence="2">R3-111a-1</strain>
    </source>
</reference>
<dbReference type="Proteomes" id="UP000006039">
    <property type="component" value="Unassembled WGS sequence"/>
</dbReference>
<organism evidence="1">
    <name type="scientific">Gaeumannomyces tritici (strain R3-111a-1)</name>
    <name type="common">Wheat and barley take-all root rot fungus</name>
    <name type="synonym">Gaeumannomyces graminis var. tritici</name>
    <dbReference type="NCBI Taxonomy" id="644352"/>
    <lineage>
        <taxon>Eukaryota</taxon>
        <taxon>Fungi</taxon>
        <taxon>Dikarya</taxon>
        <taxon>Ascomycota</taxon>
        <taxon>Pezizomycotina</taxon>
        <taxon>Sordariomycetes</taxon>
        <taxon>Sordariomycetidae</taxon>
        <taxon>Magnaporthales</taxon>
        <taxon>Magnaporthaceae</taxon>
        <taxon>Gaeumannomyces</taxon>
    </lineage>
</organism>
<reference evidence="1" key="2">
    <citation type="submission" date="2010-07" db="EMBL/GenBank/DDBJ databases">
        <authorList>
            <consortium name="The Broad Institute Genome Sequencing Platform"/>
            <consortium name="Broad Institute Genome Sequencing Center for Infectious Disease"/>
            <person name="Ma L.-J."/>
            <person name="Dead R."/>
            <person name="Young S."/>
            <person name="Zeng Q."/>
            <person name="Koehrsen M."/>
            <person name="Alvarado L."/>
            <person name="Berlin A."/>
            <person name="Chapman S.B."/>
            <person name="Chen Z."/>
            <person name="Freedman E."/>
            <person name="Gellesch M."/>
            <person name="Goldberg J."/>
            <person name="Griggs A."/>
            <person name="Gujja S."/>
            <person name="Heilman E.R."/>
            <person name="Heiman D."/>
            <person name="Hepburn T."/>
            <person name="Howarth C."/>
            <person name="Jen D."/>
            <person name="Larson L."/>
            <person name="Mehta T."/>
            <person name="Neiman D."/>
            <person name="Pearson M."/>
            <person name="Roberts A."/>
            <person name="Saif S."/>
            <person name="Shea T."/>
            <person name="Shenoy N."/>
            <person name="Sisk P."/>
            <person name="Stolte C."/>
            <person name="Sykes S."/>
            <person name="Walk T."/>
            <person name="White J."/>
            <person name="Yandava C."/>
            <person name="Haas B."/>
            <person name="Nusbaum C."/>
            <person name="Birren B."/>
        </authorList>
    </citation>
    <scope>NUCLEOTIDE SEQUENCE</scope>
    <source>
        <strain evidence="1">R3-111a-1</strain>
    </source>
</reference>
<keyword evidence="3" id="KW-1185">Reference proteome</keyword>
<evidence type="ECO:0000313" key="2">
    <source>
        <dbReference type="EnsemblFungi" id="EJT77005"/>
    </source>
</evidence>